<dbReference type="PANTHER" id="PTHR12304:SF4">
    <property type="entry name" value="URIDINE NUCLEOSIDASE"/>
    <property type="match status" value="1"/>
</dbReference>
<dbReference type="Proteomes" id="UP000010523">
    <property type="component" value="Unassembled WGS sequence"/>
</dbReference>
<organism evidence="4 5">
    <name type="scientific">Bacillus methanolicus PB1</name>
    <dbReference type="NCBI Taxonomy" id="997296"/>
    <lineage>
        <taxon>Bacteria</taxon>
        <taxon>Bacillati</taxon>
        <taxon>Bacillota</taxon>
        <taxon>Bacilli</taxon>
        <taxon>Bacillales</taxon>
        <taxon>Bacillaceae</taxon>
        <taxon>Bacillus</taxon>
    </lineage>
</organism>
<dbReference type="STRING" id="997296.PB1_12349"/>
<evidence type="ECO:0000313" key="5">
    <source>
        <dbReference type="Proteomes" id="UP000010523"/>
    </source>
</evidence>
<dbReference type="OrthoDB" id="9797882at2"/>
<sequence>MSKPIIIDCDPGIDDALAILLAFASEELDVKLITTCAGNQTIEKITSNALKLVSFIGEEQIEVAKGADKPLLRDLVIAPEAHGESGFGEVELGEPICSVSKRSALEAMRDVIFTSDQKVTIVAIGPLTNVALLVKSYPEVVHKIEQLSIMGGACFGGNCTPVAEFNIYVDPEAAQIVFNSGIPITMFGLDVTHQVPMFKEEIERIRHIGNQTGKIVAGMLDFYFRDDRVDAIHDPCAVAYLIDPSLFTVMPCNVEVETKGEFTRGQTVVDKQNITGKQKNANVAFEVDRERLVGMIYKAIKKLK</sequence>
<feature type="domain" description="Inosine/uridine-preferring nucleoside hydrolase" evidence="3">
    <location>
        <begin position="5"/>
        <end position="292"/>
    </location>
</feature>
<dbReference type="eggNOG" id="COG1957">
    <property type="taxonomic scope" value="Bacteria"/>
</dbReference>
<dbReference type="InterPro" id="IPR023186">
    <property type="entry name" value="IUNH"/>
</dbReference>
<dbReference type="RefSeq" id="WP_004436725.1">
    <property type="nucleotide sequence ID" value="NZ_AFEU01000003.1"/>
</dbReference>
<dbReference type="PANTHER" id="PTHR12304">
    <property type="entry name" value="INOSINE-URIDINE PREFERRING NUCLEOSIDE HYDROLASE"/>
    <property type="match status" value="1"/>
</dbReference>
<protein>
    <submittedName>
        <fullName evidence="4">Ribosylpyrimidine nucleosidase</fullName>
    </submittedName>
</protein>
<accession>I3DVS9</accession>
<gene>
    <name evidence="4" type="ORF">PB1_12349</name>
</gene>
<comment type="caution">
    <text evidence="4">The sequence shown here is derived from an EMBL/GenBank/DDBJ whole genome shotgun (WGS) entry which is preliminary data.</text>
</comment>
<reference evidence="4 5" key="1">
    <citation type="journal article" date="2012" name="Appl. Environ. Microbiol.">
        <title>Genome Sequence of Thermotolerant Bacillus methanolicus: Features and Regulation Related to Methylotrophy and Production of L-Lysine and L-Glutamate from Methanol.</title>
        <authorList>
            <person name="Heggeset T.M."/>
            <person name="Krog A."/>
            <person name="Balzer S."/>
            <person name="Wentzel A."/>
            <person name="Ellingsen T.E."/>
            <person name="Brautaset T."/>
        </authorList>
    </citation>
    <scope>NUCLEOTIDE SEQUENCE [LARGE SCALE GENOMIC DNA]</scope>
    <source>
        <strain evidence="4 5">PB1</strain>
    </source>
</reference>
<dbReference type="CDD" id="cd02651">
    <property type="entry name" value="nuc_hydro_IU_UC_XIUA"/>
    <property type="match status" value="1"/>
</dbReference>
<dbReference type="SUPFAM" id="SSF53590">
    <property type="entry name" value="Nucleoside hydrolase"/>
    <property type="match status" value="1"/>
</dbReference>
<dbReference type="PATRIC" id="fig|997296.3.peg.2603"/>
<dbReference type="EMBL" id="AFEU01000003">
    <property type="protein sequence ID" value="EIJ78350.1"/>
    <property type="molecule type" value="Genomic_DNA"/>
</dbReference>
<dbReference type="GO" id="GO:0005829">
    <property type="term" value="C:cytosol"/>
    <property type="evidence" value="ECO:0007669"/>
    <property type="project" value="TreeGrafter"/>
</dbReference>
<dbReference type="Gene3D" id="3.90.245.10">
    <property type="entry name" value="Ribonucleoside hydrolase-like"/>
    <property type="match status" value="1"/>
</dbReference>
<dbReference type="AlphaFoldDB" id="I3DVS9"/>
<keyword evidence="5" id="KW-1185">Reference proteome</keyword>
<evidence type="ECO:0000256" key="2">
    <source>
        <dbReference type="ARBA" id="ARBA00023295"/>
    </source>
</evidence>
<evidence type="ECO:0000313" key="4">
    <source>
        <dbReference type="EMBL" id="EIJ78350.1"/>
    </source>
</evidence>
<dbReference type="GO" id="GO:0008477">
    <property type="term" value="F:purine nucleosidase activity"/>
    <property type="evidence" value="ECO:0007669"/>
    <property type="project" value="TreeGrafter"/>
</dbReference>
<proteinExistence type="predicted"/>
<keyword evidence="2" id="KW-0326">Glycosidase</keyword>
<evidence type="ECO:0000256" key="1">
    <source>
        <dbReference type="ARBA" id="ARBA00022801"/>
    </source>
</evidence>
<dbReference type="GO" id="GO:0006152">
    <property type="term" value="P:purine nucleoside catabolic process"/>
    <property type="evidence" value="ECO:0007669"/>
    <property type="project" value="TreeGrafter"/>
</dbReference>
<dbReference type="Pfam" id="PF01156">
    <property type="entry name" value="IU_nuc_hydro"/>
    <property type="match status" value="1"/>
</dbReference>
<keyword evidence="1" id="KW-0378">Hydrolase</keyword>
<dbReference type="InterPro" id="IPR001910">
    <property type="entry name" value="Inosine/uridine_hydrolase_dom"/>
</dbReference>
<evidence type="ECO:0000259" key="3">
    <source>
        <dbReference type="Pfam" id="PF01156"/>
    </source>
</evidence>
<name>I3DVS9_BACMT</name>
<dbReference type="InterPro" id="IPR036452">
    <property type="entry name" value="Ribo_hydro-like"/>
</dbReference>